<dbReference type="Proteomes" id="UP000696294">
    <property type="component" value="Unassembled WGS sequence"/>
</dbReference>
<feature type="chain" id="PRO_5045775083" description="Spore-associated protein A" evidence="1">
    <location>
        <begin position="30"/>
        <end position="142"/>
    </location>
</feature>
<evidence type="ECO:0008006" key="4">
    <source>
        <dbReference type="Google" id="ProtNLM"/>
    </source>
</evidence>
<sequence length="142" mass="15086">MRFRRTFGVVAGALVALAGMPLGAAPAQAASNLCKDASYVQVGSYKIIYGGRHRGSIEVFYSSRTQKNCAVAVGVGDFYGKRNYKGVGIRVSGAKGNGWAELDQAMYKYYAGPVFVKAPGKCIDVYGVMATATRTVKSKHCG</sequence>
<dbReference type="PROSITE" id="PS51318">
    <property type="entry name" value="TAT"/>
    <property type="match status" value="1"/>
</dbReference>
<name>A0ABX1BEB6_9ACTN</name>
<proteinExistence type="predicted"/>
<accession>A0ABX1BEB6</accession>
<keyword evidence="1" id="KW-0732">Signal</keyword>
<evidence type="ECO:0000256" key="1">
    <source>
        <dbReference type="SAM" id="SignalP"/>
    </source>
</evidence>
<feature type="signal peptide" evidence="1">
    <location>
        <begin position="1"/>
        <end position="29"/>
    </location>
</feature>
<comment type="caution">
    <text evidence="2">The sequence shown here is derived from an EMBL/GenBank/DDBJ whole genome shotgun (WGS) entry which is preliminary data.</text>
</comment>
<protein>
    <recommendedName>
        <fullName evidence="4">Spore-associated protein A</fullName>
    </recommendedName>
</protein>
<reference evidence="2 3" key="1">
    <citation type="submission" date="2020-03" db="EMBL/GenBank/DDBJ databases">
        <title>WGS of actinomycetes isolated from Thailand.</title>
        <authorList>
            <person name="Thawai C."/>
        </authorList>
    </citation>
    <scope>NUCLEOTIDE SEQUENCE [LARGE SCALE GENOMIC DNA]</scope>
    <source>
        <strain evidence="2 3">FMUSA5-5</strain>
    </source>
</reference>
<dbReference type="RefSeq" id="WP_168017646.1">
    <property type="nucleotide sequence ID" value="NZ_JAATEP010000044.1"/>
</dbReference>
<organism evidence="2 3">
    <name type="scientific">Nonomuraea composti</name>
    <dbReference type="NCBI Taxonomy" id="2720023"/>
    <lineage>
        <taxon>Bacteria</taxon>
        <taxon>Bacillati</taxon>
        <taxon>Actinomycetota</taxon>
        <taxon>Actinomycetes</taxon>
        <taxon>Streptosporangiales</taxon>
        <taxon>Streptosporangiaceae</taxon>
        <taxon>Nonomuraea</taxon>
    </lineage>
</organism>
<evidence type="ECO:0000313" key="2">
    <source>
        <dbReference type="EMBL" id="NJP96011.1"/>
    </source>
</evidence>
<dbReference type="InterPro" id="IPR006311">
    <property type="entry name" value="TAT_signal"/>
</dbReference>
<gene>
    <name evidence="2" type="ORF">HCN51_42375</name>
</gene>
<evidence type="ECO:0000313" key="3">
    <source>
        <dbReference type="Proteomes" id="UP000696294"/>
    </source>
</evidence>
<dbReference type="EMBL" id="JAATEP010000044">
    <property type="protein sequence ID" value="NJP96011.1"/>
    <property type="molecule type" value="Genomic_DNA"/>
</dbReference>
<keyword evidence="3" id="KW-1185">Reference proteome</keyword>